<feature type="domain" description="S1 motif" evidence="1">
    <location>
        <begin position="705"/>
        <end position="767"/>
    </location>
</feature>
<proteinExistence type="predicted"/>
<dbReference type="FunFam" id="3.30.420.140:FF:000001">
    <property type="entry name" value="RNA-binding transcriptional accessory protein"/>
    <property type="match status" value="1"/>
</dbReference>
<dbReference type="PANTHER" id="PTHR10724:SF10">
    <property type="entry name" value="S1 RNA-BINDING DOMAIN-CONTAINING PROTEIN 1"/>
    <property type="match status" value="1"/>
</dbReference>
<dbReference type="GO" id="GO:0003735">
    <property type="term" value="F:structural constituent of ribosome"/>
    <property type="evidence" value="ECO:0007669"/>
    <property type="project" value="TreeGrafter"/>
</dbReference>
<dbReference type="PANTHER" id="PTHR10724">
    <property type="entry name" value="30S RIBOSOMAL PROTEIN S1"/>
    <property type="match status" value="1"/>
</dbReference>
<dbReference type="PROSITE" id="PS50126">
    <property type="entry name" value="S1"/>
    <property type="match status" value="1"/>
</dbReference>
<reference evidence="2" key="1">
    <citation type="journal article" date="2018" name="PLoS Negl. Trop. Dis.">
        <title>Sialome diversity of ticks revealed by RNAseq of single tick salivary glands.</title>
        <authorList>
            <person name="Perner J."/>
            <person name="Kropackova S."/>
            <person name="Kopacek P."/>
            <person name="Ribeiro J.M."/>
        </authorList>
    </citation>
    <scope>NUCLEOTIDE SEQUENCE</scope>
    <source>
        <strain evidence="2">Siblings of single egg batch collected in Ceske Budejovice</strain>
        <tissue evidence="2">Salivary glands</tissue>
    </source>
</reference>
<dbReference type="InterPro" id="IPR041692">
    <property type="entry name" value="HHH_9"/>
</dbReference>
<accession>A0A147BMM5</accession>
<dbReference type="InterPro" id="IPR023319">
    <property type="entry name" value="Tex-like_HTH_dom_sf"/>
</dbReference>
<dbReference type="SMART" id="SM00732">
    <property type="entry name" value="YqgFc"/>
    <property type="match status" value="1"/>
</dbReference>
<dbReference type="InterPro" id="IPR010994">
    <property type="entry name" value="RuvA_2-like"/>
</dbReference>
<sequence>WEARYGWKVDLAVSASVNARVDVVRNVVDMLQKDCTIPFIARYRREQTGGLQADELQNIQQTYQSLLSVKKKAQTMLAHLAKEKKGDATVKKLIISAKSLEELDHIFAPYKEAKGKSLAQRAKLLGLEDSANRILQGQTTVEALPPETLVKPEVKGLASANDVLLGWQHIIADFISKDRAVLDFLSNMSKSPGIMLTATKSSSAAKKAKEALTEGKQQDHADKKYDNYINFSRDVRAVQPYQVLAINRGESQKMLTVKVVLPPSFPVSVRNFCASRVREQGAKMYGGTLRLVESAVEDAYSRLLEPHLIRSIRSTLTKVAEQESVNVFRSNLRQLLLTPPVRGHAVLGIDPGFKHGCKLAAVSASGKLLQHSVIHPHASPASRYSAGNILRQLVVTHNCDLIALGNGTACRETEAFLSELISQRAFMPVPVKFCTIDESGASIYSVTKEAEAELPGLDPNIRSAVGIARRLQDPLLEYVKVEPKHLGVGMYQHDISESVLKNALEGVVVECVSFVGVDINVCPETILRKVSGLNAGTAKNIVEWRETHGPFKNRQQLLSVKRLGNKAFEQCAGFIKIFPKTARATKGNGSSAPAQKQKSKKVSDEFDPLDMTIIHPESYRFAELLICHLKLKKEDIGKQHFIETVKRESSRLGVNHFVNILGGSVATMSLIVDALQQNVEYDIRSEQHQPLFKSGVVSLDEIEVGQELTGKVKNCTQFGAFVDIGVGKDGLIHCSQMNGHRVNLGDRVTVLVVNLERSRGRIGLRVIAKG</sequence>
<dbReference type="InterPro" id="IPR006641">
    <property type="entry name" value="YqgF/RNaseH-like_dom"/>
</dbReference>
<dbReference type="InterPro" id="IPR012340">
    <property type="entry name" value="NA-bd_OB-fold"/>
</dbReference>
<dbReference type="GO" id="GO:0003729">
    <property type="term" value="F:mRNA binding"/>
    <property type="evidence" value="ECO:0007669"/>
    <property type="project" value="TreeGrafter"/>
</dbReference>
<dbReference type="Pfam" id="PF12836">
    <property type="entry name" value="HHH_3"/>
    <property type="match status" value="1"/>
</dbReference>
<dbReference type="InterPro" id="IPR037027">
    <property type="entry name" value="YqgF/RNaseH-like_dom_sf"/>
</dbReference>
<dbReference type="AlphaFoldDB" id="A0A147BMM5"/>
<dbReference type="Gene3D" id="1.10.3500.10">
    <property type="entry name" value="Tex N-terminal region-like"/>
    <property type="match status" value="1"/>
</dbReference>
<dbReference type="GO" id="GO:0006139">
    <property type="term" value="P:nucleobase-containing compound metabolic process"/>
    <property type="evidence" value="ECO:0007669"/>
    <property type="project" value="InterPro"/>
</dbReference>
<feature type="non-terminal residue" evidence="2">
    <location>
        <position position="1"/>
    </location>
</feature>
<dbReference type="Pfam" id="PF00575">
    <property type="entry name" value="S1"/>
    <property type="match status" value="1"/>
</dbReference>
<dbReference type="InterPro" id="IPR023323">
    <property type="entry name" value="Tex-like_dom_sf"/>
</dbReference>
<dbReference type="InterPro" id="IPR055179">
    <property type="entry name" value="Tex-like_central_region"/>
</dbReference>
<dbReference type="SUPFAM" id="SSF47781">
    <property type="entry name" value="RuvA domain 2-like"/>
    <property type="match status" value="2"/>
</dbReference>
<dbReference type="GO" id="GO:0006412">
    <property type="term" value="P:translation"/>
    <property type="evidence" value="ECO:0007669"/>
    <property type="project" value="TreeGrafter"/>
</dbReference>
<dbReference type="Pfam" id="PF09371">
    <property type="entry name" value="Tex_N"/>
    <property type="match status" value="1"/>
</dbReference>
<dbReference type="FunFam" id="2.40.50.140:FF:000658">
    <property type="entry name" value="Transcription elongation factor SPT6-like Protein"/>
    <property type="match status" value="1"/>
</dbReference>
<dbReference type="InterPro" id="IPR018974">
    <property type="entry name" value="Tex-like_N"/>
</dbReference>
<evidence type="ECO:0000313" key="2">
    <source>
        <dbReference type="EMBL" id="JAR92023.1"/>
    </source>
</evidence>
<dbReference type="SUPFAM" id="SSF158832">
    <property type="entry name" value="Tex N-terminal region-like"/>
    <property type="match status" value="1"/>
</dbReference>
<dbReference type="Gene3D" id="1.10.10.650">
    <property type="entry name" value="RuvA domain 2-like"/>
    <property type="match status" value="1"/>
</dbReference>
<evidence type="ECO:0000259" key="1">
    <source>
        <dbReference type="PROSITE" id="PS50126"/>
    </source>
</evidence>
<dbReference type="InterPro" id="IPR050437">
    <property type="entry name" value="Ribos_protein_bS1-like"/>
</dbReference>
<dbReference type="Pfam" id="PF22706">
    <property type="entry name" value="Tex_central_region"/>
    <property type="match status" value="1"/>
</dbReference>
<protein>
    <submittedName>
        <fullName evidence="2">Putative dna repair</fullName>
    </submittedName>
</protein>
<dbReference type="Gene3D" id="2.40.50.140">
    <property type="entry name" value="Nucleic acid-binding proteins"/>
    <property type="match status" value="1"/>
</dbReference>
<dbReference type="Gene3D" id="3.30.420.140">
    <property type="entry name" value="YqgF/RNase H-like domain"/>
    <property type="match status" value="1"/>
</dbReference>
<dbReference type="EMBL" id="GEGO01003381">
    <property type="protein sequence ID" value="JAR92023.1"/>
    <property type="molecule type" value="Transcribed_RNA"/>
</dbReference>
<dbReference type="Gene3D" id="1.10.150.310">
    <property type="entry name" value="Tex RuvX-like domain-like"/>
    <property type="match status" value="1"/>
</dbReference>
<dbReference type="FunFam" id="1.10.10.650:FF:000001">
    <property type="entry name" value="S1 RNA-binding domain 1"/>
    <property type="match status" value="1"/>
</dbReference>
<dbReference type="SUPFAM" id="SSF53098">
    <property type="entry name" value="Ribonuclease H-like"/>
    <property type="match status" value="1"/>
</dbReference>
<dbReference type="SMART" id="SM00316">
    <property type="entry name" value="S1"/>
    <property type="match status" value="1"/>
</dbReference>
<dbReference type="InterPro" id="IPR012337">
    <property type="entry name" value="RNaseH-like_sf"/>
</dbReference>
<dbReference type="SUPFAM" id="SSF50249">
    <property type="entry name" value="Nucleic acid-binding proteins"/>
    <property type="match status" value="1"/>
</dbReference>
<organism evidence="2">
    <name type="scientific">Ixodes ricinus</name>
    <name type="common">Common tick</name>
    <name type="synonym">Acarus ricinus</name>
    <dbReference type="NCBI Taxonomy" id="34613"/>
    <lineage>
        <taxon>Eukaryota</taxon>
        <taxon>Metazoa</taxon>
        <taxon>Ecdysozoa</taxon>
        <taxon>Arthropoda</taxon>
        <taxon>Chelicerata</taxon>
        <taxon>Arachnida</taxon>
        <taxon>Acari</taxon>
        <taxon>Parasitiformes</taxon>
        <taxon>Ixodida</taxon>
        <taxon>Ixodoidea</taxon>
        <taxon>Ixodidae</taxon>
        <taxon>Ixodinae</taxon>
        <taxon>Ixodes</taxon>
    </lineage>
</organism>
<dbReference type="InterPro" id="IPR032639">
    <property type="entry name" value="Tex_YqgF"/>
</dbReference>
<dbReference type="InterPro" id="IPR003029">
    <property type="entry name" value="S1_domain"/>
</dbReference>
<dbReference type="Pfam" id="PF17674">
    <property type="entry name" value="HHH_9"/>
    <property type="match status" value="1"/>
</dbReference>
<dbReference type="Pfam" id="PF16921">
    <property type="entry name" value="Tex_YqgF"/>
    <property type="match status" value="1"/>
</dbReference>
<name>A0A147BMM5_IXORI</name>